<feature type="transmembrane region" description="Helical" evidence="2">
    <location>
        <begin position="84"/>
        <end position="107"/>
    </location>
</feature>
<feature type="transmembrane region" description="Helical" evidence="2">
    <location>
        <begin position="138"/>
        <end position="155"/>
    </location>
</feature>
<feature type="transmembrane region" description="Helical" evidence="2">
    <location>
        <begin position="113"/>
        <end position="131"/>
    </location>
</feature>
<keyword evidence="2" id="KW-0472">Membrane</keyword>
<evidence type="ECO:0000256" key="2">
    <source>
        <dbReference type="SAM" id="Phobius"/>
    </source>
</evidence>
<protein>
    <recommendedName>
        <fullName evidence="5">DUF4129 domain-containing protein</fullName>
    </recommendedName>
</protein>
<sequence>MNAASPREGRRASRWAPPFLQALRLALRPAIAYLLFTLFGSVALFGAVASYEGGGDLLELVLGLIAGVVGVVAGQLLAISRLRVLPVLVALGVLGTALITLVTFSSAPFPKEVAIPLVFFAFAFPCGMLSLQHRWELLASFWPSIGWIGAVFVILNNEGRVRDWERDKVQAWLPVPLFLLFGFLVFWLLYLSAKQAVRVELWQALSGAVTRRIAKKTTIAALPRKNVFSLLVVAVALFAITAVLAPYLWRTGKGDHDGKAPHDEPAEPTPQDGPKLDGDSIIQQMQKLARAAKDTAANLWPLLLLLLVYRPAKRALLNTHLLRPLVPTPPTERIDNGWEYVRIAAEDAGVVPNSSDSVEELLVRIEAKNLMTPAVLSAAEIYTRTRYGFTVARGDAEAMRGHAATAGRELRAHLTPWQRVRNLWRPLV</sequence>
<evidence type="ECO:0000256" key="1">
    <source>
        <dbReference type="SAM" id="MobiDB-lite"/>
    </source>
</evidence>
<dbReference type="KEGG" id="llu:AKJ09_11288"/>
<dbReference type="RefSeq" id="WP_146655215.1">
    <property type="nucleotide sequence ID" value="NZ_CP012333.1"/>
</dbReference>
<feature type="transmembrane region" description="Helical" evidence="2">
    <location>
        <begin position="227"/>
        <end position="249"/>
    </location>
</feature>
<dbReference type="AlphaFoldDB" id="A0A0K1QGR4"/>
<name>A0A0K1QGR4_9BACT</name>
<evidence type="ECO:0008006" key="5">
    <source>
        <dbReference type="Google" id="ProtNLM"/>
    </source>
</evidence>
<dbReference type="STRING" id="1391654.AKJ09_11288"/>
<feature type="region of interest" description="Disordered" evidence="1">
    <location>
        <begin position="255"/>
        <end position="277"/>
    </location>
</feature>
<feature type="compositionally biased region" description="Basic and acidic residues" evidence="1">
    <location>
        <begin position="255"/>
        <end position="265"/>
    </location>
</feature>
<dbReference type="Proteomes" id="UP000064967">
    <property type="component" value="Chromosome"/>
</dbReference>
<evidence type="ECO:0000313" key="4">
    <source>
        <dbReference type="Proteomes" id="UP000064967"/>
    </source>
</evidence>
<feature type="transmembrane region" description="Helical" evidence="2">
    <location>
        <begin position="175"/>
        <end position="193"/>
    </location>
</feature>
<proteinExistence type="predicted"/>
<keyword evidence="4" id="KW-1185">Reference proteome</keyword>
<feature type="transmembrane region" description="Helical" evidence="2">
    <location>
        <begin position="30"/>
        <end position="51"/>
    </location>
</feature>
<keyword evidence="2" id="KW-0812">Transmembrane</keyword>
<organism evidence="3 4">
    <name type="scientific">Labilithrix luteola</name>
    <dbReference type="NCBI Taxonomy" id="1391654"/>
    <lineage>
        <taxon>Bacteria</taxon>
        <taxon>Pseudomonadati</taxon>
        <taxon>Myxococcota</taxon>
        <taxon>Polyangia</taxon>
        <taxon>Polyangiales</taxon>
        <taxon>Labilitrichaceae</taxon>
        <taxon>Labilithrix</taxon>
    </lineage>
</organism>
<gene>
    <name evidence="3" type="ORF">AKJ09_11288</name>
</gene>
<reference evidence="3 4" key="1">
    <citation type="submission" date="2015-08" db="EMBL/GenBank/DDBJ databases">
        <authorList>
            <person name="Babu N.S."/>
            <person name="Beckwith C.J."/>
            <person name="Beseler K.G."/>
            <person name="Brison A."/>
            <person name="Carone J.V."/>
            <person name="Caskin T.P."/>
            <person name="Diamond M."/>
            <person name="Durham M.E."/>
            <person name="Foxe J.M."/>
            <person name="Go M."/>
            <person name="Henderson B.A."/>
            <person name="Jones I.B."/>
            <person name="McGettigan J.A."/>
            <person name="Micheletti S.J."/>
            <person name="Nasrallah M.E."/>
            <person name="Ortiz D."/>
            <person name="Piller C.R."/>
            <person name="Privatt S.R."/>
            <person name="Schneider S.L."/>
            <person name="Sharp S."/>
            <person name="Smith T.C."/>
            <person name="Stanton J.D."/>
            <person name="Ullery H.E."/>
            <person name="Wilson R.J."/>
            <person name="Serrano M.G."/>
            <person name="Buck G."/>
            <person name="Lee V."/>
            <person name="Wang Y."/>
            <person name="Carvalho R."/>
            <person name="Voegtly L."/>
            <person name="Shi R."/>
            <person name="Duckworth R."/>
            <person name="Johnson A."/>
            <person name="Loviza R."/>
            <person name="Walstead R."/>
            <person name="Shah Z."/>
            <person name="Kiflezghi M."/>
            <person name="Wade K."/>
            <person name="Ball S.L."/>
            <person name="Bradley K.W."/>
            <person name="Asai D.J."/>
            <person name="Bowman C.A."/>
            <person name="Russell D.A."/>
            <person name="Pope W.H."/>
            <person name="Jacobs-Sera D."/>
            <person name="Hendrix R.W."/>
            <person name="Hatfull G.F."/>
        </authorList>
    </citation>
    <scope>NUCLEOTIDE SEQUENCE [LARGE SCALE GENOMIC DNA]</scope>
    <source>
        <strain evidence="3 4">DSM 27648</strain>
    </source>
</reference>
<feature type="transmembrane region" description="Helical" evidence="2">
    <location>
        <begin position="57"/>
        <end position="77"/>
    </location>
</feature>
<dbReference type="EMBL" id="CP012333">
    <property type="protein sequence ID" value="AKV04625.1"/>
    <property type="molecule type" value="Genomic_DNA"/>
</dbReference>
<keyword evidence="2" id="KW-1133">Transmembrane helix</keyword>
<accession>A0A0K1QGR4</accession>
<evidence type="ECO:0000313" key="3">
    <source>
        <dbReference type="EMBL" id="AKV04625.1"/>
    </source>
</evidence>